<sequence length="163" mass="18357">MLSKARCFALRTFQRKAIQFTCKHFRWTIPDAFKTLVLSMYVTALLPFSKRRPTGEAGHKRKACAWHGLLDSSATTEPCILSRPKFTKEQKVQITITKLHADWSIHVLLSALVQVHESSYQPWKASVSQGPRFSLLFICTATILISSLCAINPVRLNGTSQPV</sequence>
<protein>
    <submittedName>
        <fullName evidence="1">Uncharacterized protein</fullName>
    </submittedName>
</protein>
<name>A0AAN6E1E2_9EURO</name>
<dbReference type="EMBL" id="MU404352">
    <property type="protein sequence ID" value="KAI1615287.1"/>
    <property type="molecule type" value="Genomic_DNA"/>
</dbReference>
<keyword evidence="2" id="KW-1185">Reference proteome</keyword>
<organism evidence="1 2">
    <name type="scientific">Exophiala viscosa</name>
    <dbReference type="NCBI Taxonomy" id="2486360"/>
    <lineage>
        <taxon>Eukaryota</taxon>
        <taxon>Fungi</taxon>
        <taxon>Dikarya</taxon>
        <taxon>Ascomycota</taxon>
        <taxon>Pezizomycotina</taxon>
        <taxon>Eurotiomycetes</taxon>
        <taxon>Chaetothyriomycetidae</taxon>
        <taxon>Chaetothyriales</taxon>
        <taxon>Herpotrichiellaceae</taxon>
        <taxon>Exophiala</taxon>
    </lineage>
</organism>
<evidence type="ECO:0000313" key="1">
    <source>
        <dbReference type="EMBL" id="KAI1615287.1"/>
    </source>
</evidence>
<dbReference type="AlphaFoldDB" id="A0AAN6E1E2"/>
<comment type="caution">
    <text evidence="1">The sequence shown here is derived from an EMBL/GenBank/DDBJ whole genome shotgun (WGS) entry which is preliminary data.</text>
</comment>
<gene>
    <name evidence="1" type="ORF">EDD36DRAFT_185175</name>
</gene>
<proteinExistence type="predicted"/>
<evidence type="ECO:0000313" key="2">
    <source>
        <dbReference type="Proteomes" id="UP001203852"/>
    </source>
</evidence>
<dbReference type="Proteomes" id="UP001203852">
    <property type="component" value="Unassembled WGS sequence"/>
</dbReference>
<reference evidence="1" key="1">
    <citation type="journal article" date="2022" name="bioRxiv">
        <title>Deciphering the potential niche of two novel black yeast fungi from a biological soil crust based on their genomes, phenotypes, and melanin regulation.</title>
        <authorList>
            <consortium name="DOE Joint Genome Institute"/>
            <person name="Carr E.C."/>
            <person name="Barton Q."/>
            <person name="Grambo S."/>
            <person name="Sullivan M."/>
            <person name="Renfro C.M."/>
            <person name="Kuo A."/>
            <person name="Pangilinan J."/>
            <person name="Lipzen A."/>
            <person name="Keymanesh K."/>
            <person name="Savage E."/>
            <person name="Barry K."/>
            <person name="Grigoriev I.V."/>
            <person name="Riekhof W.R."/>
            <person name="Harris S.S."/>
        </authorList>
    </citation>
    <scope>NUCLEOTIDE SEQUENCE</scope>
    <source>
        <strain evidence="1">JF 03-4F</strain>
    </source>
</reference>
<accession>A0AAN6E1E2</accession>